<evidence type="ECO:0000313" key="1">
    <source>
        <dbReference type="EMBL" id="GMS89878.1"/>
    </source>
</evidence>
<feature type="non-terminal residue" evidence="1">
    <location>
        <position position="1"/>
    </location>
</feature>
<dbReference type="AlphaFoldDB" id="A0AAV5TAM9"/>
<dbReference type="Proteomes" id="UP001432027">
    <property type="component" value="Unassembled WGS sequence"/>
</dbReference>
<reference evidence="1" key="1">
    <citation type="submission" date="2023-10" db="EMBL/GenBank/DDBJ databases">
        <title>Genome assembly of Pristionchus species.</title>
        <authorList>
            <person name="Yoshida K."/>
            <person name="Sommer R.J."/>
        </authorList>
    </citation>
    <scope>NUCLEOTIDE SEQUENCE</scope>
    <source>
        <strain evidence="1">RS0144</strain>
    </source>
</reference>
<proteinExistence type="predicted"/>
<dbReference type="EMBL" id="BTSX01000003">
    <property type="protein sequence ID" value="GMS89878.1"/>
    <property type="molecule type" value="Genomic_DNA"/>
</dbReference>
<feature type="non-terminal residue" evidence="1">
    <location>
        <position position="188"/>
    </location>
</feature>
<name>A0AAV5TAM9_9BILA</name>
<accession>A0AAV5TAM9</accession>
<comment type="caution">
    <text evidence="1">The sequence shown here is derived from an EMBL/GenBank/DDBJ whole genome shotgun (WGS) entry which is preliminary data.</text>
</comment>
<keyword evidence="2" id="KW-1185">Reference proteome</keyword>
<organism evidence="1 2">
    <name type="scientific">Pristionchus entomophagus</name>
    <dbReference type="NCBI Taxonomy" id="358040"/>
    <lineage>
        <taxon>Eukaryota</taxon>
        <taxon>Metazoa</taxon>
        <taxon>Ecdysozoa</taxon>
        <taxon>Nematoda</taxon>
        <taxon>Chromadorea</taxon>
        <taxon>Rhabditida</taxon>
        <taxon>Rhabditina</taxon>
        <taxon>Diplogasteromorpha</taxon>
        <taxon>Diplogasteroidea</taxon>
        <taxon>Neodiplogasteridae</taxon>
        <taxon>Pristionchus</taxon>
    </lineage>
</organism>
<gene>
    <name evidence="1" type="ORF">PENTCL1PPCAC_12053</name>
</gene>
<evidence type="ECO:0000313" key="2">
    <source>
        <dbReference type="Proteomes" id="UP001432027"/>
    </source>
</evidence>
<sequence length="188" mass="22154">THISRFPSFLHDRRFIVHLYNHHLMSFNDMNKFSRRLIEARGKTKMGQCLLRVLMILLNPDVEKKFLTLDDFLPMLYQQEFGDETRKIVYNAEMESKISEAIEEGVSCTRMRWNRRNRGEAPFTLPENPVVAATKTLSNLAIVDETSEVQKEMGELNYGKRKRSDALEDDISEESYRRKYRKLLMMVG</sequence>
<protein>
    <submittedName>
        <fullName evidence="1">Uncharacterized protein</fullName>
    </submittedName>
</protein>